<dbReference type="RefSeq" id="WP_103931741.1">
    <property type="nucleotide sequence ID" value="NZ_FNVA01000001.1"/>
</dbReference>
<reference evidence="2 3" key="1">
    <citation type="submission" date="2016-10" db="EMBL/GenBank/DDBJ databases">
        <authorList>
            <person name="de Groot N.N."/>
        </authorList>
    </citation>
    <scope>NUCLEOTIDE SEQUENCE [LARGE SCALE GENOMIC DNA]</scope>
    <source>
        <strain evidence="2 3">DSM 22489</strain>
    </source>
</reference>
<evidence type="ECO:0000256" key="1">
    <source>
        <dbReference type="SAM" id="Phobius"/>
    </source>
</evidence>
<dbReference type="Proteomes" id="UP000236728">
    <property type="component" value="Unassembled WGS sequence"/>
</dbReference>
<feature type="transmembrane region" description="Helical" evidence="1">
    <location>
        <begin position="87"/>
        <end position="110"/>
    </location>
</feature>
<keyword evidence="1" id="KW-0812">Transmembrane</keyword>
<feature type="transmembrane region" description="Helical" evidence="1">
    <location>
        <begin position="26"/>
        <end position="46"/>
    </location>
</feature>
<gene>
    <name evidence="2" type="ORF">SAMN05421819_0874</name>
</gene>
<protein>
    <submittedName>
        <fullName evidence="2">Uncharacterized membrane protein</fullName>
    </submittedName>
</protein>
<sequence length="138" mass="15130">MRDETAPPKKSSRFSDQDLENEVATMLRIGVTLSALIVLAGGLWMFRQPHRAVPELSHFHAVEPALQSFRGVFAAAFRHAPGQSRGIMQLGLLVLIATPVLRVALCVVGFARQRNWLYVAVSAVVFLVLLWSLLPAAA</sequence>
<dbReference type="Pfam" id="PF07843">
    <property type="entry name" value="DUF1634"/>
    <property type="match status" value="1"/>
</dbReference>
<dbReference type="InterPro" id="IPR012861">
    <property type="entry name" value="DUF1634"/>
</dbReference>
<dbReference type="OrthoDB" id="122097at2"/>
<evidence type="ECO:0000313" key="2">
    <source>
        <dbReference type="EMBL" id="SEF70214.1"/>
    </source>
</evidence>
<keyword evidence="1" id="KW-0472">Membrane</keyword>
<accession>A0A1H5U593</accession>
<dbReference type="EMBL" id="FNVA01000001">
    <property type="protein sequence ID" value="SEF70214.1"/>
    <property type="molecule type" value="Genomic_DNA"/>
</dbReference>
<organism evidence="2 3">
    <name type="scientific">Bryocella elongata</name>
    <dbReference type="NCBI Taxonomy" id="863522"/>
    <lineage>
        <taxon>Bacteria</taxon>
        <taxon>Pseudomonadati</taxon>
        <taxon>Acidobacteriota</taxon>
        <taxon>Terriglobia</taxon>
        <taxon>Terriglobales</taxon>
        <taxon>Acidobacteriaceae</taxon>
        <taxon>Bryocella</taxon>
    </lineage>
</organism>
<name>A0A1H5U593_9BACT</name>
<keyword evidence="3" id="KW-1185">Reference proteome</keyword>
<proteinExistence type="predicted"/>
<dbReference type="AlphaFoldDB" id="A0A1H5U593"/>
<evidence type="ECO:0000313" key="3">
    <source>
        <dbReference type="Proteomes" id="UP000236728"/>
    </source>
</evidence>
<keyword evidence="1" id="KW-1133">Transmembrane helix</keyword>
<feature type="transmembrane region" description="Helical" evidence="1">
    <location>
        <begin position="116"/>
        <end position="134"/>
    </location>
</feature>